<evidence type="ECO:0000256" key="1">
    <source>
        <dbReference type="ARBA" id="ARBA00009226"/>
    </source>
</evidence>
<dbReference type="InterPro" id="IPR012826">
    <property type="entry name" value="FliN"/>
</dbReference>
<dbReference type="InterPro" id="IPR001172">
    <property type="entry name" value="FliN_T3SS_HrcQb"/>
</dbReference>
<comment type="function">
    <text evidence="7">FliN is one of three proteins (FliG, FliN, FliM) that form the rotor-mounted switch complex (C ring), located at the base of the basal body. This complex interacts with the CheY and CheZ chemotaxis proteins, in addition to contacting components of the motor that determine the direction of flagellar rotation.</text>
</comment>
<keyword evidence="5 7" id="KW-0283">Flagellar rotation</keyword>
<dbReference type="PRINTS" id="PR00956">
    <property type="entry name" value="FLGMOTORFLIN"/>
</dbReference>
<dbReference type="InterPro" id="IPR036429">
    <property type="entry name" value="SpoA-like_sf"/>
</dbReference>
<accession>A0ABY5TPX7</accession>
<evidence type="ECO:0000313" key="9">
    <source>
        <dbReference type="EMBL" id="UVW35151.1"/>
    </source>
</evidence>
<evidence type="ECO:0000256" key="7">
    <source>
        <dbReference type="RuleBase" id="RU362074"/>
    </source>
</evidence>
<sequence>MAENNSDALADDVLSTDLDDLKNKINADVLQNIPVTISVEVGRTSLKIRDLMRLTQGSVVELDRLAGEPLDLLVNNTLVAQGEVVLVNERYGVRLTSVIPTADRVKNL</sequence>
<keyword evidence="9" id="KW-0966">Cell projection</keyword>
<evidence type="ECO:0000256" key="5">
    <source>
        <dbReference type="ARBA" id="ARBA00022779"/>
    </source>
</evidence>
<gene>
    <name evidence="9" type="primary">fliN</name>
    <name evidence="9" type="ORF">NYF23_00755</name>
</gene>
<dbReference type="PANTHER" id="PTHR43484:SF1">
    <property type="entry name" value="FLAGELLAR MOTOR SWITCH PROTEIN FLIN"/>
    <property type="match status" value="1"/>
</dbReference>
<dbReference type="InterPro" id="IPR001543">
    <property type="entry name" value="FliN-like_C"/>
</dbReference>
<evidence type="ECO:0000256" key="6">
    <source>
        <dbReference type="ARBA" id="ARBA00023136"/>
    </source>
</evidence>
<comment type="similarity">
    <text evidence="1 7">Belongs to the FliN/MopA/SpaO family.</text>
</comment>
<feature type="domain" description="Flagellar motor switch protein FliN-like C-terminal" evidence="8">
    <location>
        <begin position="30"/>
        <end position="99"/>
    </location>
</feature>
<evidence type="ECO:0000256" key="4">
    <source>
        <dbReference type="ARBA" id="ARBA00022500"/>
    </source>
</evidence>
<evidence type="ECO:0000313" key="10">
    <source>
        <dbReference type="Proteomes" id="UP001059934"/>
    </source>
</evidence>
<evidence type="ECO:0000259" key="8">
    <source>
        <dbReference type="Pfam" id="PF01052"/>
    </source>
</evidence>
<keyword evidence="9" id="KW-0969">Cilium</keyword>
<keyword evidence="9" id="KW-0282">Flagellum</keyword>
<evidence type="ECO:0000256" key="2">
    <source>
        <dbReference type="ARBA" id="ARBA00021897"/>
    </source>
</evidence>
<organism evidence="9 10">
    <name type="scientific">SAR92 clade bacterium H455</name>
    <dbReference type="NCBI Taxonomy" id="2974818"/>
    <lineage>
        <taxon>Bacteria</taxon>
        <taxon>Pseudomonadati</taxon>
        <taxon>Pseudomonadota</taxon>
        <taxon>Gammaproteobacteria</taxon>
        <taxon>Cellvibrionales</taxon>
        <taxon>Porticoccaceae</taxon>
        <taxon>SAR92 clade</taxon>
    </lineage>
</organism>
<keyword evidence="7" id="KW-0975">Bacterial flagellum</keyword>
<reference evidence="9" key="1">
    <citation type="submission" date="2022-08" db="EMBL/GenBank/DDBJ databases">
        <title>Catabolic pathway analysis in culturable SAR92 clade bacteria reveals their overlooked roles in DMSP degradation in coastal seas.</title>
        <authorList>
            <person name="He X."/>
            <person name="Zhang X."/>
            <person name="Zhang Y."/>
        </authorList>
    </citation>
    <scope>NUCLEOTIDE SEQUENCE</scope>
    <source>
        <strain evidence="9">H455</strain>
    </source>
</reference>
<dbReference type="EMBL" id="CP103416">
    <property type="protein sequence ID" value="UVW35151.1"/>
    <property type="molecule type" value="Genomic_DNA"/>
</dbReference>
<dbReference type="InterPro" id="IPR051469">
    <property type="entry name" value="FliN/MopA/SpaO"/>
</dbReference>
<keyword evidence="3 7" id="KW-1003">Cell membrane</keyword>
<protein>
    <recommendedName>
        <fullName evidence="2 7">Flagellar motor switch protein FliN</fullName>
    </recommendedName>
</protein>
<dbReference type="Proteomes" id="UP001059934">
    <property type="component" value="Chromosome"/>
</dbReference>
<keyword evidence="4 7" id="KW-0145">Chemotaxis</keyword>
<dbReference type="PANTHER" id="PTHR43484">
    <property type="match status" value="1"/>
</dbReference>
<dbReference type="NCBIfam" id="TIGR02480">
    <property type="entry name" value="fliN"/>
    <property type="match status" value="1"/>
</dbReference>
<dbReference type="SUPFAM" id="SSF101801">
    <property type="entry name" value="Surface presentation of antigens (SPOA)"/>
    <property type="match status" value="1"/>
</dbReference>
<keyword evidence="6 7" id="KW-0472">Membrane</keyword>
<evidence type="ECO:0000256" key="3">
    <source>
        <dbReference type="ARBA" id="ARBA00022475"/>
    </source>
</evidence>
<proteinExistence type="inferred from homology"/>
<dbReference type="Pfam" id="PF01052">
    <property type="entry name" value="FliMN_C"/>
    <property type="match status" value="1"/>
</dbReference>
<keyword evidence="10" id="KW-1185">Reference proteome</keyword>
<name>A0ABY5TPX7_9GAMM</name>
<dbReference type="Gene3D" id="2.30.330.10">
    <property type="entry name" value="SpoA-like"/>
    <property type="match status" value="1"/>
</dbReference>
<comment type="subcellular location">
    <subcellularLocation>
        <location evidence="7">Cell membrane</location>
        <topology evidence="7">Peripheral membrane protein</topology>
        <orientation evidence="7">Cytoplasmic side</orientation>
    </subcellularLocation>
    <subcellularLocation>
        <location evidence="7">Bacterial flagellum basal body</location>
    </subcellularLocation>
</comment>